<dbReference type="eggNOG" id="COG1253">
    <property type="taxonomic scope" value="Bacteria"/>
</dbReference>
<dbReference type="Pfam" id="PF00571">
    <property type="entry name" value="CBS"/>
    <property type="match status" value="1"/>
</dbReference>
<dbReference type="PANTHER" id="PTHR43099:SF5">
    <property type="entry name" value="HLYC_CORC FAMILY TRANSPORTER"/>
    <property type="match status" value="1"/>
</dbReference>
<feature type="domain" description="CBS" evidence="12">
    <location>
        <begin position="276"/>
        <end position="332"/>
    </location>
</feature>
<dbReference type="SUPFAM" id="SSF54631">
    <property type="entry name" value="CBS-domain pair"/>
    <property type="match status" value="1"/>
</dbReference>
<dbReference type="GO" id="GO:0050660">
    <property type="term" value="F:flavin adenine dinucleotide binding"/>
    <property type="evidence" value="ECO:0007669"/>
    <property type="project" value="InterPro"/>
</dbReference>
<evidence type="ECO:0000256" key="10">
    <source>
        <dbReference type="PROSITE-ProRule" id="PRU01193"/>
    </source>
</evidence>
<evidence type="ECO:0000313" key="14">
    <source>
        <dbReference type="EMBL" id="ABX08232.1"/>
    </source>
</evidence>
<name>A9BDP6_PROM4</name>
<dbReference type="InterPro" id="IPR000644">
    <property type="entry name" value="CBS_dom"/>
</dbReference>
<dbReference type="Pfam" id="PF01595">
    <property type="entry name" value="CNNM"/>
    <property type="match status" value="1"/>
</dbReference>
<evidence type="ECO:0000256" key="2">
    <source>
        <dbReference type="ARBA" id="ARBA00006337"/>
    </source>
</evidence>
<keyword evidence="4 10" id="KW-0812">Transmembrane</keyword>
<protein>
    <submittedName>
        <fullName evidence="14">Hemolysin-like protein</fullName>
    </submittedName>
</protein>
<dbReference type="HOGENOM" id="CLU_015237_4_0_3"/>
<dbReference type="Proteomes" id="UP000000788">
    <property type="component" value="Chromosome"/>
</dbReference>
<evidence type="ECO:0000256" key="4">
    <source>
        <dbReference type="ARBA" id="ARBA00022692"/>
    </source>
</evidence>
<dbReference type="InterPro" id="IPR016169">
    <property type="entry name" value="FAD-bd_PCMH_sub2"/>
</dbReference>
<keyword evidence="5" id="KW-0677">Repeat</keyword>
<comment type="subcellular location">
    <subcellularLocation>
        <location evidence="1">Cell membrane</location>
        <topology evidence="1">Multi-pass membrane protein</topology>
    </subcellularLocation>
</comment>
<keyword evidence="8 10" id="KW-0472">Membrane</keyword>
<keyword evidence="15" id="KW-1185">Reference proteome</keyword>
<dbReference type="Gene3D" id="3.30.465.10">
    <property type="match status" value="1"/>
</dbReference>
<dbReference type="PROSITE" id="PS51846">
    <property type="entry name" value="CNNM"/>
    <property type="match status" value="1"/>
</dbReference>
<dbReference type="SMART" id="SM01091">
    <property type="entry name" value="CorC_HlyC"/>
    <property type="match status" value="1"/>
</dbReference>
<keyword evidence="7 9" id="KW-0129">CBS domain</keyword>
<dbReference type="InterPro" id="IPR005170">
    <property type="entry name" value="Transptr-assoc_dom"/>
</dbReference>
<evidence type="ECO:0000256" key="9">
    <source>
        <dbReference type="PROSITE-ProRule" id="PRU00703"/>
    </source>
</evidence>
<dbReference type="PANTHER" id="PTHR43099">
    <property type="entry name" value="UPF0053 PROTEIN YRKA"/>
    <property type="match status" value="1"/>
</dbReference>
<dbReference type="CDD" id="cd04590">
    <property type="entry name" value="CBS_pair_CorC_HlyC_assoc"/>
    <property type="match status" value="1"/>
</dbReference>
<dbReference type="InterPro" id="IPR046342">
    <property type="entry name" value="CBS_dom_sf"/>
</dbReference>
<evidence type="ECO:0000256" key="11">
    <source>
        <dbReference type="SAM" id="Phobius"/>
    </source>
</evidence>
<dbReference type="InterPro" id="IPR051676">
    <property type="entry name" value="UPF0053_domain"/>
</dbReference>
<evidence type="ECO:0000256" key="5">
    <source>
        <dbReference type="ARBA" id="ARBA00022737"/>
    </source>
</evidence>
<evidence type="ECO:0000256" key="3">
    <source>
        <dbReference type="ARBA" id="ARBA00022475"/>
    </source>
</evidence>
<organism evidence="14 15">
    <name type="scientific">Prochlorococcus marinus (strain MIT 9211)</name>
    <dbReference type="NCBI Taxonomy" id="93059"/>
    <lineage>
        <taxon>Bacteria</taxon>
        <taxon>Bacillati</taxon>
        <taxon>Cyanobacteriota</taxon>
        <taxon>Cyanophyceae</taxon>
        <taxon>Synechococcales</taxon>
        <taxon>Prochlorococcaceae</taxon>
        <taxon>Prochlorococcus</taxon>
    </lineage>
</organism>
<dbReference type="RefSeq" id="WP_012194857.1">
    <property type="nucleotide sequence ID" value="NC_009976.1"/>
</dbReference>
<dbReference type="SUPFAM" id="SSF56176">
    <property type="entry name" value="FAD-binding/transporter-associated domain-like"/>
    <property type="match status" value="1"/>
</dbReference>
<dbReference type="Pfam" id="PF03471">
    <property type="entry name" value="CorC_HlyC"/>
    <property type="match status" value="1"/>
</dbReference>
<evidence type="ECO:0000256" key="8">
    <source>
        <dbReference type="ARBA" id="ARBA00023136"/>
    </source>
</evidence>
<feature type="transmembrane region" description="Helical" evidence="11">
    <location>
        <begin position="94"/>
        <end position="115"/>
    </location>
</feature>
<feature type="domain" description="CNNM transmembrane" evidence="13">
    <location>
        <begin position="1"/>
        <end position="190"/>
    </location>
</feature>
<proteinExistence type="inferred from homology"/>
<accession>A9BDP6</accession>
<dbReference type="InterPro" id="IPR036318">
    <property type="entry name" value="FAD-bd_PCMH-like_sf"/>
</dbReference>
<dbReference type="OrthoDB" id="9798188at2"/>
<evidence type="ECO:0000256" key="6">
    <source>
        <dbReference type="ARBA" id="ARBA00022989"/>
    </source>
</evidence>
<sequence length="427" mass="47249">MRLLLLAILLSLPAFFAAGELAILRLRPSRVERLIEEKQPGAHSIHRLQKRLRRTLMAAQLGITIALVALGWLANELANLWFFSTESKSRLLNLTIFLSIVLLGTLLSGLLPKALVLSNPEKSALRISPLLEGVIRAMTPILSLLETISSFLLRLIGLNMQWESLVTALSAGELETLIESGKVTGLHPDEKNILEGVFALRDTQVREVMVPRSGMVTLPRNVLFSELMSKVHLTRHARFLVIGDSLDNVLGVLDLRLLAEPISKGEMNPDTPLEKYIKPVARVAETCTLEMLLPLIRKGNPFLLVVDEHGGTEGLITAADLTGEIVGEEIDSGKKEPILRRINNSSKTWIAAGDLEIIELNRQLNIDLPENINHYTLAGFLLEKLQSVPSKGETLLDNGIIFEITSMRGPRIDLVKIMLPQKVTDKD</sequence>
<dbReference type="PROSITE" id="PS51371">
    <property type="entry name" value="CBS"/>
    <property type="match status" value="1"/>
</dbReference>
<dbReference type="GO" id="GO:0005886">
    <property type="term" value="C:plasma membrane"/>
    <property type="evidence" value="ECO:0007669"/>
    <property type="project" value="UniProtKB-SubCell"/>
</dbReference>
<feature type="transmembrane region" description="Helical" evidence="11">
    <location>
        <begin position="57"/>
        <end position="82"/>
    </location>
</feature>
<dbReference type="InterPro" id="IPR002550">
    <property type="entry name" value="CNNM"/>
</dbReference>
<dbReference type="STRING" id="93059.P9211_03011"/>
<dbReference type="InterPro" id="IPR044751">
    <property type="entry name" value="Ion_transp-like_CBS"/>
</dbReference>
<dbReference type="AlphaFoldDB" id="A9BDP6"/>
<gene>
    <name evidence="14" type="ordered locus">P9211_03011</name>
</gene>
<reference evidence="14 15" key="1">
    <citation type="journal article" date="2007" name="PLoS Genet.">
        <title>Patterns and implications of gene gain and loss in the evolution of Prochlorococcus.</title>
        <authorList>
            <person name="Kettler G.C."/>
            <person name="Martiny A.C."/>
            <person name="Huang K."/>
            <person name="Zucker J."/>
            <person name="Coleman M.L."/>
            <person name="Rodrigue S."/>
            <person name="Chen F."/>
            <person name="Lapidus A."/>
            <person name="Ferriera S."/>
            <person name="Johnson J."/>
            <person name="Steglich C."/>
            <person name="Church G.M."/>
            <person name="Richardson P."/>
            <person name="Chisholm S.W."/>
        </authorList>
    </citation>
    <scope>NUCLEOTIDE SEQUENCE [LARGE SCALE GENOMIC DNA]</scope>
    <source>
        <strain evidence="15">MIT 9211</strain>
    </source>
</reference>
<keyword evidence="6 10" id="KW-1133">Transmembrane helix</keyword>
<evidence type="ECO:0000259" key="12">
    <source>
        <dbReference type="PROSITE" id="PS51371"/>
    </source>
</evidence>
<dbReference type="Gene3D" id="3.10.580.10">
    <property type="entry name" value="CBS-domain"/>
    <property type="match status" value="1"/>
</dbReference>
<evidence type="ECO:0000256" key="1">
    <source>
        <dbReference type="ARBA" id="ARBA00004651"/>
    </source>
</evidence>
<dbReference type="KEGG" id="pmj:P9211_03011"/>
<evidence type="ECO:0000256" key="7">
    <source>
        <dbReference type="ARBA" id="ARBA00023122"/>
    </source>
</evidence>
<comment type="similarity">
    <text evidence="2">Belongs to the UPF0053 family.</text>
</comment>
<evidence type="ECO:0000259" key="13">
    <source>
        <dbReference type="PROSITE" id="PS51846"/>
    </source>
</evidence>
<evidence type="ECO:0000313" key="15">
    <source>
        <dbReference type="Proteomes" id="UP000000788"/>
    </source>
</evidence>
<dbReference type="EMBL" id="CP000878">
    <property type="protein sequence ID" value="ABX08232.1"/>
    <property type="molecule type" value="Genomic_DNA"/>
</dbReference>
<keyword evidence="3" id="KW-1003">Cell membrane</keyword>